<evidence type="ECO:0000256" key="1">
    <source>
        <dbReference type="ARBA" id="ARBA00008857"/>
    </source>
</evidence>
<evidence type="ECO:0000256" key="2">
    <source>
        <dbReference type="ARBA" id="ARBA00022908"/>
    </source>
</evidence>
<dbReference type="Gene3D" id="1.10.150.130">
    <property type="match status" value="1"/>
</dbReference>
<evidence type="ECO:0000259" key="6">
    <source>
        <dbReference type="PROSITE" id="PS51898"/>
    </source>
</evidence>
<dbReference type="Gene3D" id="1.10.443.10">
    <property type="entry name" value="Intergrase catalytic core"/>
    <property type="match status" value="1"/>
</dbReference>
<dbReference type="GO" id="GO:0015074">
    <property type="term" value="P:DNA integration"/>
    <property type="evidence" value="ECO:0007669"/>
    <property type="project" value="UniProtKB-KW"/>
</dbReference>
<evidence type="ECO:0000259" key="7">
    <source>
        <dbReference type="PROSITE" id="PS51900"/>
    </source>
</evidence>
<dbReference type="Pfam" id="PF02899">
    <property type="entry name" value="Phage_int_SAM_1"/>
    <property type="match status" value="1"/>
</dbReference>
<reference evidence="8 9" key="1">
    <citation type="journal article" date="2016" name="Nat. Commun.">
        <title>Thousands of microbial genomes shed light on interconnected biogeochemical processes in an aquifer system.</title>
        <authorList>
            <person name="Anantharaman K."/>
            <person name="Brown C.T."/>
            <person name="Hug L.A."/>
            <person name="Sharon I."/>
            <person name="Castelle C.J."/>
            <person name="Probst A.J."/>
            <person name="Thomas B.C."/>
            <person name="Singh A."/>
            <person name="Wilkins M.J."/>
            <person name="Karaoz U."/>
            <person name="Brodie E.L."/>
            <person name="Williams K.H."/>
            <person name="Hubbard S.S."/>
            <person name="Banfield J.F."/>
        </authorList>
    </citation>
    <scope>NUCLEOTIDE SEQUENCE [LARGE SCALE GENOMIC DNA]</scope>
</reference>
<organism evidence="8 9">
    <name type="scientific">candidate division WWE3 bacterium RIFCSPLOWO2_01_FULL_39_13</name>
    <dbReference type="NCBI Taxonomy" id="1802624"/>
    <lineage>
        <taxon>Bacteria</taxon>
        <taxon>Katanobacteria</taxon>
    </lineage>
</organism>
<name>A0A1F4V399_UNCKA</name>
<evidence type="ECO:0000256" key="4">
    <source>
        <dbReference type="ARBA" id="ARBA00023172"/>
    </source>
</evidence>
<comment type="similarity">
    <text evidence="1">Belongs to the 'phage' integrase family.</text>
</comment>
<dbReference type="InterPro" id="IPR004107">
    <property type="entry name" value="Integrase_SAM-like_N"/>
</dbReference>
<evidence type="ECO:0000256" key="5">
    <source>
        <dbReference type="PROSITE-ProRule" id="PRU01248"/>
    </source>
</evidence>
<evidence type="ECO:0008006" key="10">
    <source>
        <dbReference type="Google" id="ProtNLM"/>
    </source>
</evidence>
<dbReference type="PROSITE" id="PS51898">
    <property type="entry name" value="TYR_RECOMBINASE"/>
    <property type="match status" value="1"/>
</dbReference>
<proteinExistence type="inferred from homology"/>
<dbReference type="InterPro" id="IPR011010">
    <property type="entry name" value="DNA_brk_join_enz"/>
</dbReference>
<sequence>MISLSNAHEKFVEHLKQKGRAEATVIAYSKDIQQLIEFAKHGKIVLASEAKKETIEAFLTNLSDNRYTKKTISRKINAIKTFFKYLVDETIIESDPAQFIQHPKFEQSTPRILTKIEYRALRDTVKEDVRTKAIVEILLQTGLRISELANIKTSNIKMGEGDSQGVLEVPGTSSTPTRSVPLNPAVQDAIKGYLKERPKTDLDFLFVTKTGHQLLVRNIRATLARYFKQIALEDVTVNDLRHTFVAEHLKRGASVLLVSRIAGHKRLTTTENYLKYIERKESGIGELEEL</sequence>
<dbReference type="InterPro" id="IPR050090">
    <property type="entry name" value="Tyrosine_recombinase_XerCD"/>
</dbReference>
<dbReference type="SUPFAM" id="SSF56349">
    <property type="entry name" value="DNA breaking-rejoining enzymes"/>
    <property type="match status" value="1"/>
</dbReference>
<dbReference type="PROSITE" id="PS51900">
    <property type="entry name" value="CB"/>
    <property type="match status" value="1"/>
</dbReference>
<dbReference type="InterPro" id="IPR044068">
    <property type="entry name" value="CB"/>
</dbReference>
<keyword evidence="3 5" id="KW-0238">DNA-binding</keyword>
<accession>A0A1F4V399</accession>
<dbReference type="AlphaFoldDB" id="A0A1F4V399"/>
<keyword evidence="4" id="KW-0233">DNA recombination</keyword>
<dbReference type="InterPro" id="IPR002104">
    <property type="entry name" value="Integrase_catalytic"/>
</dbReference>
<evidence type="ECO:0000313" key="8">
    <source>
        <dbReference type="EMBL" id="OGC51638.1"/>
    </source>
</evidence>
<feature type="domain" description="Tyr recombinase" evidence="6">
    <location>
        <begin position="108"/>
        <end position="288"/>
    </location>
</feature>
<dbReference type="InterPro" id="IPR010998">
    <property type="entry name" value="Integrase_recombinase_N"/>
</dbReference>
<dbReference type="PANTHER" id="PTHR30349">
    <property type="entry name" value="PHAGE INTEGRASE-RELATED"/>
    <property type="match status" value="1"/>
</dbReference>
<dbReference type="GO" id="GO:0006310">
    <property type="term" value="P:DNA recombination"/>
    <property type="evidence" value="ECO:0007669"/>
    <property type="project" value="UniProtKB-KW"/>
</dbReference>
<dbReference type="Proteomes" id="UP000178771">
    <property type="component" value="Unassembled WGS sequence"/>
</dbReference>
<dbReference type="InterPro" id="IPR013762">
    <property type="entry name" value="Integrase-like_cat_sf"/>
</dbReference>
<protein>
    <recommendedName>
        <fullName evidence="10">Tyrosine recombinase XerC</fullName>
    </recommendedName>
</protein>
<keyword evidence="2" id="KW-0229">DNA integration</keyword>
<dbReference type="Pfam" id="PF00589">
    <property type="entry name" value="Phage_integrase"/>
    <property type="match status" value="1"/>
</dbReference>
<gene>
    <name evidence="8" type="ORF">A2982_02050</name>
</gene>
<dbReference type="CDD" id="cd00397">
    <property type="entry name" value="DNA_BRE_C"/>
    <property type="match status" value="1"/>
</dbReference>
<dbReference type="EMBL" id="MEVH01000016">
    <property type="protein sequence ID" value="OGC51638.1"/>
    <property type="molecule type" value="Genomic_DNA"/>
</dbReference>
<dbReference type="PANTHER" id="PTHR30349:SF41">
    <property type="entry name" value="INTEGRASE_RECOMBINASE PROTEIN MJ0367-RELATED"/>
    <property type="match status" value="1"/>
</dbReference>
<dbReference type="STRING" id="1802624.A2982_02050"/>
<comment type="caution">
    <text evidence="8">The sequence shown here is derived from an EMBL/GenBank/DDBJ whole genome shotgun (WGS) entry which is preliminary data.</text>
</comment>
<feature type="domain" description="Core-binding (CB)" evidence="7">
    <location>
        <begin position="2"/>
        <end position="87"/>
    </location>
</feature>
<evidence type="ECO:0000313" key="9">
    <source>
        <dbReference type="Proteomes" id="UP000178771"/>
    </source>
</evidence>
<evidence type="ECO:0000256" key="3">
    <source>
        <dbReference type="ARBA" id="ARBA00023125"/>
    </source>
</evidence>
<dbReference type="GO" id="GO:0003677">
    <property type="term" value="F:DNA binding"/>
    <property type="evidence" value="ECO:0007669"/>
    <property type="project" value="UniProtKB-UniRule"/>
</dbReference>